<reference evidence="2" key="1">
    <citation type="submission" date="2020-12" db="EMBL/GenBank/DDBJ databases">
        <title>Metabolic potential, ecology and presence of endohyphal bacteria is reflected in genomic diversity of Mucoromycotina.</title>
        <authorList>
            <person name="Muszewska A."/>
            <person name="Okrasinska A."/>
            <person name="Steczkiewicz K."/>
            <person name="Drgas O."/>
            <person name="Orlowska M."/>
            <person name="Perlinska-Lenart U."/>
            <person name="Aleksandrzak-Piekarczyk T."/>
            <person name="Szatraj K."/>
            <person name="Zielenkiewicz U."/>
            <person name="Pilsyk S."/>
            <person name="Malc E."/>
            <person name="Mieczkowski P."/>
            <person name="Kruszewska J.S."/>
            <person name="Biernat P."/>
            <person name="Pawlowska J."/>
        </authorList>
    </citation>
    <scope>NUCLEOTIDE SEQUENCE</scope>
    <source>
        <strain evidence="2">WA0000017839</strain>
    </source>
</reference>
<evidence type="ECO:0000313" key="3">
    <source>
        <dbReference type="Proteomes" id="UP000603453"/>
    </source>
</evidence>
<name>A0A8H7RNN6_9FUNG</name>
<dbReference type="NCBIfam" id="NF001133">
    <property type="entry name" value="PRK00142.1-1"/>
    <property type="match status" value="1"/>
</dbReference>
<dbReference type="SMART" id="SM00450">
    <property type="entry name" value="RHOD"/>
    <property type="match status" value="1"/>
</dbReference>
<evidence type="ECO:0000259" key="1">
    <source>
        <dbReference type="PROSITE" id="PS50206"/>
    </source>
</evidence>
<dbReference type="Pfam" id="PF00581">
    <property type="entry name" value="Rhodanese"/>
    <property type="match status" value="1"/>
</dbReference>
<protein>
    <recommendedName>
        <fullName evidence="1">Rhodanese domain-containing protein</fullName>
    </recommendedName>
</protein>
<accession>A0A8H7RNN6</accession>
<organism evidence="2 3">
    <name type="scientific">Mucor saturninus</name>
    <dbReference type="NCBI Taxonomy" id="64648"/>
    <lineage>
        <taxon>Eukaryota</taxon>
        <taxon>Fungi</taxon>
        <taxon>Fungi incertae sedis</taxon>
        <taxon>Mucoromycota</taxon>
        <taxon>Mucoromycotina</taxon>
        <taxon>Mucoromycetes</taxon>
        <taxon>Mucorales</taxon>
        <taxon>Mucorineae</taxon>
        <taxon>Mucoraceae</taxon>
        <taxon>Mucor</taxon>
    </lineage>
</organism>
<dbReference type="PANTHER" id="PTHR43846">
    <property type="entry name" value="UPF0176 PROTEIN YCEA"/>
    <property type="match status" value="1"/>
</dbReference>
<feature type="non-terminal residue" evidence="2">
    <location>
        <position position="1"/>
    </location>
</feature>
<dbReference type="InterPro" id="IPR040503">
    <property type="entry name" value="TRHO_N"/>
</dbReference>
<dbReference type="InterPro" id="IPR001763">
    <property type="entry name" value="Rhodanese-like_dom"/>
</dbReference>
<dbReference type="Proteomes" id="UP000603453">
    <property type="component" value="Unassembled WGS sequence"/>
</dbReference>
<sequence length="452" mass="51231">MFRRLLVQTIRQRSANFNARKVIPLKSLITPISSMNVQPFSTSKPVERGIQQLSKIENYDSSTYKTLAFYKFHKFTKPELEAFRTQLLTDLGELGIVGRIYISTEGVNAQIACPEECLEKLEEYRKNVLNPMFDNNLMELNIGTEHGKRSFRALHVRIRKQLIVDGLDSTTYDLDNEPSHLSPAEWHERLSTYEAQHGEKPILIDMRNHYESKIGYFDGAICPDADTYKDSIDAMNEICENLPRDQEIFMYCTGGIRCTKAGAILQSASKFNTVHLVEGGITSYGRWVSEQEDKESLFRGKNFTFDARMGEKITDEVIGECHLCGTPSNRYQNCSHASCNILMLCCPSCASQFLNTCARLPCYDTVNEFIQTGAEHFEPSGAVMVDGVRVFMKQGEKDMDASSKRVVIGKKGVRCDHEHTRRTRAIEILGQPGEILKEWAKAGRDLPPKPVQ</sequence>
<gene>
    <name evidence="2" type="ORF">INT47_001134</name>
</gene>
<dbReference type="InterPro" id="IPR036873">
    <property type="entry name" value="Rhodanese-like_dom_sf"/>
</dbReference>
<comment type="caution">
    <text evidence="2">The sequence shown here is derived from an EMBL/GenBank/DDBJ whole genome shotgun (WGS) entry which is preliminary data.</text>
</comment>
<dbReference type="Gene3D" id="3.40.250.10">
    <property type="entry name" value="Rhodanese-like domain"/>
    <property type="match status" value="1"/>
</dbReference>
<dbReference type="InterPro" id="IPR022111">
    <property type="entry name" value="Rhodanese_C"/>
</dbReference>
<evidence type="ECO:0000313" key="2">
    <source>
        <dbReference type="EMBL" id="KAG2213865.1"/>
    </source>
</evidence>
<dbReference type="PROSITE" id="PS50206">
    <property type="entry name" value="RHODANESE_3"/>
    <property type="match status" value="1"/>
</dbReference>
<dbReference type="SUPFAM" id="SSF52821">
    <property type="entry name" value="Rhodanese/Cell cycle control phosphatase"/>
    <property type="match status" value="1"/>
</dbReference>
<dbReference type="Gene3D" id="3.30.70.100">
    <property type="match status" value="1"/>
</dbReference>
<dbReference type="EMBL" id="JAEPRD010000002">
    <property type="protein sequence ID" value="KAG2213865.1"/>
    <property type="molecule type" value="Genomic_DNA"/>
</dbReference>
<feature type="domain" description="Rhodanese" evidence="1">
    <location>
        <begin position="197"/>
        <end position="290"/>
    </location>
</feature>
<dbReference type="Pfam" id="PF12368">
    <property type="entry name" value="Rhodanese_C"/>
    <property type="match status" value="1"/>
</dbReference>
<proteinExistence type="predicted"/>
<dbReference type="OrthoDB" id="25002at2759"/>
<dbReference type="AlphaFoldDB" id="A0A8H7RNN6"/>
<keyword evidence="3" id="KW-1185">Reference proteome</keyword>
<dbReference type="PANTHER" id="PTHR43846:SF1">
    <property type="entry name" value="TRNA URIDINE(34) HYDROXYLASE"/>
    <property type="match status" value="1"/>
</dbReference>
<dbReference type="Pfam" id="PF17773">
    <property type="entry name" value="UPF0176_N"/>
    <property type="match status" value="1"/>
</dbReference>